<evidence type="ECO:0000256" key="1">
    <source>
        <dbReference type="PROSITE-ProRule" id="PRU00221"/>
    </source>
</evidence>
<sequence>VQYRLHLRHSKGSTQISSIEEKEAKVFSSNKSQTVLFKVSSNTSVLLQSHVILEEKEKDEEEGKNKQEGQINVQNASSCTDEAPQGQGSLSEGPFRSADIEDKQRCDERDPKLQCHSSPKMLNDGNVLSFHVKQRKFMIYLCGGYKVCILSCIHCKQRGYDFRMIDLRAGVGDPVSDHHDLAELHLETLKRCQETEWPLIFKNCAFKSVERNKNKVSRRQSDIAVESQSSFATSNSGSVILVQVADDKELSHSSAVVNENVGSSSSISDGKDAHLARSWMDFDQDLTLLQTWYKLDTNTLPTVYRLLPVSTHHPEYTILSRDVHRRKLGRKAWRSACVKLWNVLWQSGPEAIGEDATCHMLKTVLDSEVEQGFEGKLINQVLHQAQQRFVRNIHFKLRHTNIHETNISWGRRVLSAKHNRSHQFYIERLCSHVQRAVTAALNSVMQASLAKGSYDVQRRDISRRRVDEEIQHHIKFGITLAHGYVFRQDFLGKVKRTLLESSSLLLLGEPGFGKSRTLAKVAQLIPTWIPGDANVLTCFVGLISDSRNVRLMLQNLCLQLANIYCPKTEISETLPKLSSELCSLLGLVTEDRPLTLVLDGLDNLSEEHESDLSWLCNILQPHVFIILSASTQSKCAHILQSQLKVSVLTLPALNSKEITSGLVSRLASDSHTLTEDQWSLLFQSCLSCPSPLYLNLAYAETRRWCSFTLKDSFNLPMDLQQLFLSILVRLEREHGACLVRRMALLITFPCWRDRGGTFVTEAESDDTWVLRWTHTEFSCIALQRYAPTEDSKKAIHANFTDYFNGNSPNNQVFEPLAWIRTDKGRNCYVFNLHKLHSLPYHYIHSGQIIPLLSQCLFNYEFLLHKLWGLSICHVVEYLKAAVIPDKELLDVKVLGQVLCLSHSVLLNDPCQLASQLLGRLQQIIAHDKPVTSGDPRRYSYLHDLLAQCRSSSLPVLVPSYICLLSPGGLTHTHTPFRYVYFNILGHMSAVTALAHGKHHIVSCSADGTVNLWQLDKQLGPVRSLPRAQGYAVNWAADTLTVCFDDSVLVLQMGHWLQIREMDSGKVLYMEKESLDIPVVTCTCDGRLLVVFYDGSNMVKVFDLVASCVLLCCVNITLEFEPIHKDESILVSHNSVKDYVLFAYRDGGEAAVFNAKGGVVSCTLKAQDPAASIQAVEMSSRYLLLYPYKRHNEILHIELFSTATFQYLRSILGCSQDYISQVTIAGGGSYAVAFCPIPQSATTEIITWNLETEEHKHIAHFTGLLAAGVCADLQYCVGFCAGDRVLRTWNLSSRKNDQTLIYNVHKVHSDGTREIMPTQKHPRYVVCQSTRPGTVRIWNVARVRFKGRPVQVEHGLFSSADIALVRDTPTYQGLTAIFYYFLLQKKPKITGLHGFHVIIVLMDHLILWDLESGYIRGRIKTSFKESLLASMDRDSQIISLKENTGMMPWDRRSEFQTAKRRRQEREIKRERDEQQCFEREKFNSIDQYLLSGDEQVVICSYFAHHLNVFSVASEEHLRTVGLS</sequence>
<evidence type="ECO:0000313" key="5">
    <source>
        <dbReference type="Proteomes" id="UP001059041"/>
    </source>
</evidence>
<feature type="non-terminal residue" evidence="4">
    <location>
        <position position="1"/>
    </location>
</feature>
<evidence type="ECO:0000313" key="4">
    <source>
        <dbReference type="EMBL" id="KAI7814734.1"/>
    </source>
</evidence>
<feature type="coiled-coil region" evidence="2">
    <location>
        <begin position="1452"/>
        <end position="1479"/>
    </location>
</feature>
<dbReference type="InterPro" id="IPR052752">
    <property type="entry name" value="NACHT-WD_repeat"/>
</dbReference>
<dbReference type="EMBL" id="JAFHDT010000001">
    <property type="protein sequence ID" value="KAI7814734.1"/>
    <property type="molecule type" value="Genomic_DNA"/>
</dbReference>
<feature type="compositionally biased region" description="Polar residues" evidence="3">
    <location>
        <begin position="69"/>
        <end position="90"/>
    </location>
</feature>
<gene>
    <name evidence="4" type="ORF">IRJ41_023934</name>
</gene>
<feature type="repeat" description="WD" evidence="1">
    <location>
        <begin position="983"/>
        <end position="1015"/>
    </location>
</feature>
<keyword evidence="1" id="KW-0853">WD repeat</keyword>
<dbReference type="PANTHER" id="PTHR19871:SF43">
    <property type="entry name" value="SI:CH211-212K18.6"/>
    <property type="match status" value="1"/>
</dbReference>
<evidence type="ECO:0000256" key="2">
    <source>
        <dbReference type="SAM" id="Coils"/>
    </source>
</evidence>
<dbReference type="Gene3D" id="3.40.50.300">
    <property type="entry name" value="P-loop containing nucleotide triphosphate hydrolases"/>
    <property type="match status" value="1"/>
</dbReference>
<feature type="region of interest" description="Disordered" evidence="3">
    <location>
        <begin position="56"/>
        <end position="95"/>
    </location>
</feature>
<keyword evidence="5" id="KW-1185">Reference proteome</keyword>
<reference evidence="4" key="1">
    <citation type="submission" date="2021-02" db="EMBL/GenBank/DDBJ databases">
        <title>Comparative genomics reveals that relaxation of natural selection precedes convergent phenotypic evolution of cavefish.</title>
        <authorList>
            <person name="Peng Z."/>
        </authorList>
    </citation>
    <scope>NUCLEOTIDE SEQUENCE</scope>
    <source>
        <tissue evidence="4">Muscle</tissue>
    </source>
</reference>
<evidence type="ECO:0000256" key="3">
    <source>
        <dbReference type="SAM" id="MobiDB-lite"/>
    </source>
</evidence>
<dbReference type="InterPro" id="IPR036322">
    <property type="entry name" value="WD40_repeat_dom_sf"/>
</dbReference>
<dbReference type="PROSITE" id="PS50082">
    <property type="entry name" value="WD_REPEATS_2"/>
    <property type="match status" value="1"/>
</dbReference>
<organism evidence="4 5">
    <name type="scientific">Triplophysa rosa</name>
    <name type="common">Cave loach</name>
    <dbReference type="NCBI Taxonomy" id="992332"/>
    <lineage>
        <taxon>Eukaryota</taxon>
        <taxon>Metazoa</taxon>
        <taxon>Chordata</taxon>
        <taxon>Craniata</taxon>
        <taxon>Vertebrata</taxon>
        <taxon>Euteleostomi</taxon>
        <taxon>Actinopterygii</taxon>
        <taxon>Neopterygii</taxon>
        <taxon>Teleostei</taxon>
        <taxon>Ostariophysi</taxon>
        <taxon>Cypriniformes</taxon>
        <taxon>Nemacheilidae</taxon>
        <taxon>Triplophysa</taxon>
    </lineage>
</organism>
<dbReference type="Gene3D" id="2.130.10.10">
    <property type="entry name" value="YVTN repeat-like/Quinoprotein amine dehydrogenase"/>
    <property type="match status" value="2"/>
</dbReference>
<dbReference type="Proteomes" id="UP001059041">
    <property type="component" value="Linkage Group LG1"/>
</dbReference>
<accession>A0A9W7X6T3</accession>
<dbReference type="InterPro" id="IPR027417">
    <property type="entry name" value="P-loop_NTPase"/>
</dbReference>
<name>A0A9W7X6T3_TRIRA</name>
<feature type="compositionally biased region" description="Basic and acidic residues" evidence="3">
    <location>
        <begin position="56"/>
        <end position="67"/>
    </location>
</feature>
<dbReference type="SUPFAM" id="SSF50978">
    <property type="entry name" value="WD40 repeat-like"/>
    <property type="match status" value="1"/>
</dbReference>
<dbReference type="SUPFAM" id="SSF52540">
    <property type="entry name" value="P-loop containing nucleoside triphosphate hydrolases"/>
    <property type="match status" value="1"/>
</dbReference>
<evidence type="ECO:0008006" key="6">
    <source>
        <dbReference type="Google" id="ProtNLM"/>
    </source>
</evidence>
<dbReference type="InterPro" id="IPR015943">
    <property type="entry name" value="WD40/YVTN_repeat-like_dom_sf"/>
</dbReference>
<protein>
    <recommendedName>
        <fullName evidence="6">NACHT domain-containing protein</fullName>
    </recommendedName>
</protein>
<dbReference type="PANTHER" id="PTHR19871">
    <property type="entry name" value="BETA TRANSDUCIN-RELATED PROTEIN"/>
    <property type="match status" value="1"/>
</dbReference>
<comment type="caution">
    <text evidence="4">The sequence shown here is derived from an EMBL/GenBank/DDBJ whole genome shotgun (WGS) entry which is preliminary data.</text>
</comment>
<keyword evidence="2" id="KW-0175">Coiled coil</keyword>
<dbReference type="InterPro" id="IPR001680">
    <property type="entry name" value="WD40_rpt"/>
</dbReference>
<proteinExistence type="predicted"/>